<evidence type="ECO:0000313" key="2">
    <source>
        <dbReference type="EMBL" id="SHL17023.1"/>
    </source>
</evidence>
<name>A0A1M6YFY6_HALPU</name>
<feature type="transmembrane region" description="Helical" evidence="1">
    <location>
        <begin position="99"/>
        <end position="119"/>
    </location>
</feature>
<evidence type="ECO:0000313" key="3">
    <source>
        <dbReference type="Proteomes" id="UP000184203"/>
    </source>
</evidence>
<feature type="transmembrane region" description="Helical" evidence="1">
    <location>
        <begin position="206"/>
        <end position="227"/>
    </location>
</feature>
<evidence type="ECO:0000256" key="1">
    <source>
        <dbReference type="SAM" id="Phobius"/>
    </source>
</evidence>
<sequence length="499" mass="53686">MNGGLGGRFGIGRRFRIALTALLAVGLVSGVASAHQVPSEKFASPLPLSLLFLGAGATVALTAGWLAFTERTPAEGTRRTRVLTVPASISTPIRVGVRLVFFAGFAAALGLGVVGRQVPVENFATVFVWPVWFRGVALLSILLGTVWAVLSPWRTFYDGLTWLEGERVAVAESYPKWLASWPAFVGFVLLLGIFENLTYVPNSPRLTTGVLAVYTILMVLGSVLYGVEWFRRADPLAVLYRLFGRVASIAIERTDEGGTEISLRAPWRGSVEPVRDFSLVAFVVTAVYTVSFDGFTNTRTYQDVLFDARDLLGTGPETSVLLYAAGLVVFVVSFALASWLVERLGERERGTRTARATDAETDGGRVSADDGAPLLPGWRGAARAFAPTVLPIAAAYEVAHNYTYVFRNLGQLVAVALEPVAPGVQAVNPLGWLSLPAFWGSQVLLIVLGHVIAVVAAHYVAVERFETASAARRGHLPLVVLMVGYTVLSLWIISQPVVS</sequence>
<proteinExistence type="predicted"/>
<dbReference type="AlphaFoldDB" id="A0A1M6YFY6"/>
<feature type="transmembrane region" description="Helical" evidence="1">
    <location>
        <begin position="437"/>
        <end position="462"/>
    </location>
</feature>
<feature type="transmembrane region" description="Helical" evidence="1">
    <location>
        <begin position="320"/>
        <end position="341"/>
    </location>
</feature>
<reference evidence="3" key="1">
    <citation type="submission" date="2016-11" db="EMBL/GenBank/DDBJ databases">
        <authorList>
            <person name="Varghese N."/>
            <person name="Submissions S."/>
        </authorList>
    </citation>
    <scope>NUCLEOTIDE SEQUENCE [LARGE SCALE GENOMIC DNA]</scope>
    <source>
        <strain evidence="3">DX253</strain>
    </source>
</reference>
<dbReference type="EMBL" id="FRAN01000005">
    <property type="protein sequence ID" value="SHL17023.1"/>
    <property type="molecule type" value="Genomic_DNA"/>
</dbReference>
<organism evidence="2 3">
    <name type="scientific">Haladaptatus paucihalophilus DX253</name>
    <dbReference type="NCBI Taxonomy" id="797209"/>
    <lineage>
        <taxon>Archaea</taxon>
        <taxon>Methanobacteriati</taxon>
        <taxon>Methanobacteriota</taxon>
        <taxon>Stenosarchaea group</taxon>
        <taxon>Halobacteria</taxon>
        <taxon>Halobacteriales</taxon>
        <taxon>Haladaptataceae</taxon>
        <taxon>Haladaptatus</taxon>
    </lineage>
</organism>
<accession>A0A1M6YFY6</accession>
<dbReference type="RefSeq" id="WP_073096692.1">
    <property type="nucleotide sequence ID" value="NZ_FRAN01000005.1"/>
</dbReference>
<feature type="transmembrane region" description="Helical" evidence="1">
    <location>
        <begin position="174"/>
        <end position="194"/>
    </location>
</feature>
<gene>
    <name evidence="2" type="ORF">SAMN05444342_3117</name>
</gene>
<feature type="transmembrane region" description="Helical" evidence="1">
    <location>
        <begin position="50"/>
        <end position="68"/>
    </location>
</feature>
<keyword evidence="3" id="KW-1185">Reference proteome</keyword>
<evidence type="ECO:0008006" key="4">
    <source>
        <dbReference type="Google" id="ProtNLM"/>
    </source>
</evidence>
<keyword evidence="1" id="KW-1133">Transmembrane helix</keyword>
<feature type="transmembrane region" description="Helical" evidence="1">
    <location>
        <begin position="131"/>
        <end position="153"/>
    </location>
</feature>
<feature type="transmembrane region" description="Helical" evidence="1">
    <location>
        <begin position="474"/>
        <end position="493"/>
    </location>
</feature>
<keyword evidence="1" id="KW-0812">Transmembrane</keyword>
<keyword evidence="1" id="KW-0472">Membrane</keyword>
<protein>
    <recommendedName>
        <fullName evidence="4">Fenitrothion hydrolase</fullName>
    </recommendedName>
</protein>
<dbReference type="Proteomes" id="UP000184203">
    <property type="component" value="Unassembled WGS sequence"/>
</dbReference>